<comment type="caution">
    <text evidence="2">The sequence shown here is derived from an EMBL/GenBank/DDBJ whole genome shotgun (WGS) entry which is preliminary data.</text>
</comment>
<reference evidence="2 3" key="1">
    <citation type="submission" date="2016-07" db="EMBL/GenBank/DDBJ databases">
        <title>Pervasive Adenine N6-methylation of Active Genes in Fungi.</title>
        <authorList>
            <consortium name="DOE Joint Genome Institute"/>
            <person name="Mondo S.J."/>
            <person name="Dannebaum R.O."/>
            <person name="Kuo R.C."/>
            <person name="Labutti K."/>
            <person name="Haridas S."/>
            <person name="Kuo A."/>
            <person name="Salamov A."/>
            <person name="Ahrendt S.R."/>
            <person name="Lipzen A."/>
            <person name="Sullivan W."/>
            <person name="Andreopoulos W.B."/>
            <person name="Clum A."/>
            <person name="Lindquist E."/>
            <person name="Daum C."/>
            <person name="Ramamoorthy G.K."/>
            <person name="Gryganskyi A."/>
            <person name="Culley D."/>
            <person name="Magnuson J.K."/>
            <person name="James T.Y."/>
            <person name="O'Malley M.A."/>
            <person name="Stajich J.E."/>
            <person name="Spatafora J.W."/>
            <person name="Visel A."/>
            <person name="Grigoriev I.V."/>
        </authorList>
    </citation>
    <scope>NUCLEOTIDE SEQUENCE [LARGE SCALE GENOMIC DNA]</scope>
    <source>
        <strain evidence="2 3">NRRL 3116</strain>
    </source>
</reference>
<name>A0A1Y2GB66_9FUNG</name>
<feature type="region of interest" description="Disordered" evidence="1">
    <location>
        <begin position="386"/>
        <end position="421"/>
    </location>
</feature>
<evidence type="ECO:0000256" key="1">
    <source>
        <dbReference type="SAM" id="MobiDB-lite"/>
    </source>
</evidence>
<feature type="compositionally biased region" description="Low complexity" evidence="1">
    <location>
        <begin position="396"/>
        <end position="410"/>
    </location>
</feature>
<dbReference type="RefSeq" id="XP_021877378.1">
    <property type="nucleotide sequence ID" value="XM_022029127.1"/>
</dbReference>
<dbReference type="Proteomes" id="UP000193648">
    <property type="component" value="Unassembled WGS sequence"/>
</dbReference>
<keyword evidence="3" id="KW-1185">Reference proteome</keyword>
<evidence type="ECO:0000313" key="3">
    <source>
        <dbReference type="Proteomes" id="UP000193648"/>
    </source>
</evidence>
<gene>
    <name evidence="2" type="ORF">BCR41DRAFT_400251</name>
</gene>
<accession>A0A1Y2GB66</accession>
<dbReference type="AlphaFoldDB" id="A0A1Y2GB66"/>
<evidence type="ECO:0000313" key="2">
    <source>
        <dbReference type="EMBL" id="ORZ06109.1"/>
    </source>
</evidence>
<protein>
    <submittedName>
        <fullName evidence="2">Uncharacterized protein</fullName>
    </submittedName>
</protein>
<proteinExistence type="predicted"/>
<dbReference type="GeneID" id="33570970"/>
<organism evidence="2 3">
    <name type="scientific">Lobosporangium transversale</name>
    <dbReference type="NCBI Taxonomy" id="64571"/>
    <lineage>
        <taxon>Eukaryota</taxon>
        <taxon>Fungi</taxon>
        <taxon>Fungi incertae sedis</taxon>
        <taxon>Mucoromycota</taxon>
        <taxon>Mortierellomycotina</taxon>
        <taxon>Mortierellomycetes</taxon>
        <taxon>Mortierellales</taxon>
        <taxon>Mortierellaceae</taxon>
        <taxon>Lobosporangium</taxon>
    </lineage>
</organism>
<feature type="compositionally biased region" description="Basic and acidic residues" evidence="1">
    <location>
        <begin position="411"/>
        <end position="421"/>
    </location>
</feature>
<dbReference type="OrthoDB" id="2418069at2759"/>
<dbReference type="InParanoid" id="A0A1Y2GB66"/>
<sequence>MYIIINILTPPSIPFILPSPSTYPPVPTVIALSDMPYSQKTIKLYLPLLALILTTCFDPQKTHSFAIASTGSPPLLRLQQTQNAHLDIEQSKTINVNINVTHIDINSRIKSHQLATKLKKRVADKRKKKKKKKTKHTIGPILVQQSLFCQPSYDPQSLPGFSLQPFSTPWRHQMIYSLTWETSPEFLNQIVAAQRGLFTQTKSKEKTLVEDTGIKHIQKDACANFSKDNISILWETLTMDFHLVPFDPIKSDELLLSRVPISSGKVEFKVRIDIPPEWYRLQIRFWNEQLEPLYHRSHLWTVIKDSLWSLASSYVGYNRTSSNKQINTSINDVLAPRQVGTWRGEEAIEVTSLSPEMKEWDEFIQTVSHEVQEEKWSIKEFIPSTSNTTTDESIQQEHQQQQQRQKQQQQRLEEHRSKEEFRISKLVNNPPPSPWCSWINMFAPKPSSITPPASLPLEFQRSQFSQESFRFKDTMNVIASRDSYPDFQEDEIQEMEEETEEAKKQGLAVPQISIIDTATKAEVETLLEIWGKTSEMIDDDSLEQNEEYGSVQAGHPDLHILIENGKEAALPNSYTSWRANRDRIVSWKVSRKLIHDRVLFTVELVKAPKLSLSSSLTGFKKFSTRAEMIQQSLQQPRTAVLTDHVPSTWGAIIVRMPTWVLSGPYQIRLQGLNREGIKWADVSQPFAVQSDPFLYA</sequence>
<dbReference type="EMBL" id="MCFF01000047">
    <property type="protein sequence ID" value="ORZ06109.1"/>
    <property type="molecule type" value="Genomic_DNA"/>
</dbReference>